<evidence type="ECO:0000313" key="2">
    <source>
        <dbReference type="Proteomes" id="UP000756132"/>
    </source>
</evidence>
<reference evidence="1" key="1">
    <citation type="submission" date="2021-12" db="EMBL/GenBank/DDBJ databases">
        <authorList>
            <person name="Zaccaron A."/>
            <person name="Stergiopoulos I."/>
        </authorList>
    </citation>
    <scope>NUCLEOTIDE SEQUENCE</scope>
    <source>
        <strain evidence="1">Race5_Kim</strain>
    </source>
</reference>
<dbReference type="RefSeq" id="XP_047760959.1">
    <property type="nucleotide sequence ID" value="XM_047904429.1"/>
</dbReference>
<protein>
    <submittedName>
        <fullName evidence="1">Uncharacterized protein</fullName>
    </submittedName>
</protein>
<dbReference type="Proteomes" id="UP000756132">
    <property type="component" value="Chromosome 4"/>
</dbReference>
<evidence type="ECO:0000313" key="1">
    <source>
        <dbReference type="EMBL" id="UJO16593.1"/>
    </source>
</evidence>
<proteinExistence type="predicted"/>
<sequence length="198" mass="22447">MGICNIITRRVLTSILIMESRRIQNRNRRSDTYTAQDKQCIRRGAIRPDNRVVAHNFLRLCAEYLEFVQGQCDADEKTTAAFEEEISNANYMALWALRQRKEGSSTSIHSPKGKYDGILAGDISDLLEDMVLDISRAAGYPICHEVVFEQTMRSETLIVNSFWKQQAMAKMLTVALVGVREGSEVMMLLALIRSLGRL</sequence>
<gene>
    <name evidence="1" type="ORF">CLAFUR5_05281</name>
</gene>
<organism evidence="1 2">
    <name type="scientific">Passalora fulva</name>
    <name type="common">Tomato leaf mold</name>
    <name type="synonym">Cladosporium fulvum</name>
    <dbReference type="NCBI Taxonomy" id="5499"/>
    <lineage>
        <taxon>Eukaryota</taxon>
        <taxon>Fungi</taxon>
        <taxon>Dikarya</taxon>
        <taxon>Ascomycota</taxon>
        <taxon>Pezizomycotina</taxon>
        <taxon>Dothideomycetes</taxon>
        <taxon>Dothideomycetidae</taxon>
        <taxon>Mycosphaerellales</taxon>
        <taxon>Mycosphaerellaceae</taxon>
        <taxon>Fulvia</taxon>
    </lineage>
</organism>
<dbReference type="KEGG" id="ffu:CLAFUR5_05281"/>
<accession>A0A9Q8LFS6</accession>
<reference evidence="1" key="2">
    <citation type="journal article" date="2022" name="Microb. Genom.">
        <title>A chromosome-scale genome assembly of the tomato pathogen Cladosporium fulvum reveals a compartmentalized genome architecture and the presence of a dispensable chromosome.</title>
        <authorList>
            <person name="Zaccaron A.Z."/>
            <person name="Chen L.H."/>
            <person name="Samaras A."/>
            <person name="Stergiopoulos I."/>
        </authorList>
    </citation>
    <scope>NUCLEOTIDE SEQUENCE</scope>
    <source>
        <strain evidence="1">Race5_Kim</strain>
    </source>
</reference>
<name>A0A9Q8LFS6_PASFU</name>
<dbReference type="GeneID" id="71985159"/>
<dbReference type="AlphaFoldDB" id="A0A9Q8LFS6"/>
<dbReference type="EMBL" id="CP090166">
    <property type="protein sequence ID" value="UJO16593.1"/>
    <property type="molecule type" value="Genomic_DNA"/>
</dbReference>
<keyword evidence="2" id="KW-1185">Reference proteome</keyword>